<dbReference type="EMBL" id="KE664676">
    <property type="protein sequence ID" value="ERE89588.1"/>
    <property type="molecule type" value="Genomic_DNA"/>
</dbReference>
<feature type="signal peptide" evidence="7">
    <location>
        <begin position="1"/>
        <end position="19"/>
    </location>
</feature>
<evidence type="ECO:0000256" key="1">
    <source>
        <dbReference type="ARBA" id="ARBA00004613"/>
    </source>
</evidence>
<evidence type="ECO:0000256" key="4">
    <source>
        <dbReference type="ARBA" id="ARBA00023157"/>
    </source>
</evidence>
<feature type="region of interest" description="Disordered" evidence="6">
    <location>
        <begin position="60"/>
        <end position="112"/>
    </location>
</feature>
<dbReference type="GO" id="GO:0061975">
    <property type="term" value="P:articular cartilage development"/>
    <property type="evidence" value="ECO:0007669"/>
    <property type="project" value="TreeGrafter"/>
</dbReference>
<reference evidence="10" key="1">
    <citation type="journal article" date="2011" name="Nat. Biotechnol.">
        <title>The genomic sequence of the Chinese hamster ovary (CHO)-K1 cell line.</title>
        <authorList>
            <person name="Xu X."/>
            <person name="Nagarajan H."/>
            <person name="Lewis N.E."/>
            <person name="Pan S."/>
            <person name="Cai Z."/>
            <person name="Liu X."/>
            <person name="Chen W."/>
            <person name="Xie M."/>
            <person name="Wang W."/>
            <person name="Hammond S."/>
            <person name="Andersen M.R."/>
            <person name="Neff N."/>
            <person name="Passarelli B."/>
            <person name="Koh W."/>
            <person name="Fan H.C."/>
            <person name="Wang J."/>
            <person name="Gui Y."/>
            <person name="Lee K.H."/>
            <person name="Betenbaugh M.J."/>
            <person name="Quake S.R."/>
            <person name="Famili I."/>
            <person name="Palsson B.O."/>
            <person name="Wang J."/>
        </authorList>
    </citation>
    <scope>NUCLEOTIDE SEQUENCE [LARGE SCALE GENOMIC DNA]</scope>
    <source>
        <strain evidence="10">CHO K1 cell line</strain>
    </source>
</reference>
<dbReference type="GO" id="GO:0031012">
    <property type="term" value="C:extracellular matrix"/>
    <property type="evidence" value="ECO:0007669"/>
    <property type="project" value="TreeGrafter"/>
</dbReference>
<dbReference type="Proteomes" id="UP000030759">
    <property type="component" value="Unassembled WGS sequence"/>
</dbReference>
<dbReference type="PROSITE" id="PS51450">
    <property type="entry name" value="LRR"/>
    <property type="match status" value="1"/>
</dbReference>
<dbReference type="InterPro" id="IPR032675">
    <property type="entry name" value="LRR_dom_sf"/>
</dbReference>
<dbReference type="Gene3D" id="3.80.10.10">
    <property type="entry name" value="Ribonuclease Inhibitor"/>
    <property type="match status" value="1"/>
</dbReference>
<dbReference type="STRING" id="10029.G3HJG3"/>
<comment type="subcellular location">
    <subcellularLocation>
        <location evidence="1">Secreted</location>
    </subcellularLocation>
</comment>
<keyword evidence="3 7" id="KW-0732">Signal</keyword>
<evidence type="ECO:0000313" key="8">
    <source>
        <dbReference type="EMBL" id="EGW02693.1"/>
    </source>
</evidence>
<dbReference type="GO" id="GO:0060348">
    <property type="term" value="P:bone development"/>
    <property type="evidence" value="ECO:0007669"/>
    <property type="project" value="TreeGrafter"/>
</dbReference>
<keyword evidence="4" id="KW-1015">Disulfide bond</keyword>
<reference evidence="11" key="3">
    <citation type="journal article" date="2013" name="Nat. Biotechnol.">
        <title>Chinese hamster genome sequenced from sorted chromosomes.</title>
        <authorList>
            <person name="Brinkrolf K."/>
            <person name="Rupp O."/>
            <person name="Laux H."/>
            <person name="Kollin F."/>
            <person name="Ernst W."/>
            <person name="Linke B."/>
            <person name="Kofler R."/>
            <person name="Romand S."/>
            <person name="Hesse F."/>
            <person name="Budach W.E."/>
            <person name="Galosy S."/>
            <person name="Muller D."/>
            <person name="Noll T."/>
            <person name="Wienberg J."/>
            <person name="Jostock T."/>
            <person name="Leonard M."/>
            <person name="Grillari J."/>
            <person name="Tauch A."/>
            <person name="Goesmann A."/>
            <person name="Helk B."/>
            <person name="Mott J.E."/>
            <person name="Puhler A."/>
            <person name="Borth N."/>
        </authorList>
    </citation>
    <scope>NUCLEOTIDE SEQUENCE [LARGE SCALE GENOMIC DNA]</scope>
    <source>
        <strain evidence="11">17A/GY</strain>
    </source>
</reference>
<evidence type="ECO:0000256" key="7">
    <source>
        <dbReference type="SAM" id="SignalP"/>
    </source>
</evidence>
<evidence type="ECO:0000256" key="3">
    <source>
        <dbReference type="ARBA" id="ARBA00022729"/>
    </source>
</evidence>
<keyword evidence="2" id="KW-0964">Secreted</keyword>
<dbReference type="GO" id="GO:0005615">
    <property type="term" value="C:extracellular space"/>
    <property type="evidence" value="ECO:0007669"/>
    <property type="project" value="TreeGrafter"/>
</dbReference>
<dbReference type="PANTHER" id="PTHR46269">
    <property type="entry name" value="EPIPHYCAN-RELATED"/>
    <property type="match status" value="1"/>
</dbReference>
<evidence type="ECO:0000256" key="6">
    <source>
        <dbReference type="SAM" id="MobiDB-lite"/>
    </source>
</evidence>
<dbReference type="Pfam" id="PF13855">
    <property type="entry name" value="LRR_8"/>
    <property type="match status" value="1"/>
</dbReference>
<organism evidence="8 10">
    <name type="scientific">Cricetulus griseus</name>
    <name type="common">Chinese hamster</name>
    <name type="synonym">Cricetulus barabensis griseus</name>
    <dbReference type="NCBI Taxonomy" id="10029"/>
    <lineage>
        <taxon>Eukaryota</taxon>
        <taxon>Metazoa</taxon>
        <taxon>Chordata</taxon>
        <taxon>Craniata</taxon>
        <taxon>Vertebrata</taxon>
        <taxon>Euteleostomi</taxon>
        <taxon>Mammalia</taxon>
        <taxon>Eutheria</taxon>
        <taxon>Euarchontoglires</taxon>
        <taxon>Glires</taxon>
        <taxon>Rodentia</taxon>
        <taxon>Myomorpha</taxon>
        <taxon>Muroidea</taxon>
        <taxon>Cricetidae</taxon>
        <taxon>Cricetinae</taxon>
        <taxon>Cricetulus</taxon>
    </lineage>
</organism>
<evidence type="ECO:0000256" key="5">
    <source>
        <dbReference type="ARBA" id="ARBA00023180"/>
    </source>
</evidence>
<accession>G3HJG3</accession>
<dbReference type="SUPFAM" id="SSF52058">
    <property type="entry name" value="L domain-like"/>
    <property type="match status" value="1"/>
</dbReference>
<sequence>MKMLARIVLVLIIFDATLTAPTTELFNYDSEVYDAILEDVGTFYNYEQIPINQVETEKVTERLSGNRELLTPGPQLEDTQDEDKDEESTPRLIDGSSPQEPEFPGLLGPHTNEGDLKRIDLTSNLISEIDEDAFRKLPHLQELVLRDNKIKQLPELPTTLTFIDISNNRLGRKGIKQEAFKNNNILEMHEDTFCNVKNLTYVRKALEDIRLDGNPINLSKTPQAYMCLPRLPIGSFV</sequence>
<evidence type="ECO:0000256" key="2">
    <source>
        <dbReference type="ARBA" id="ARBA00022525"/>
    </source>
</evidence>
<reference evidence="8" key="2">
    <citation type="submission" date="2011-08" db="EMBL/GenBank/DDBJ databases">
        <title>The genomic sequence of the Chinese hamster ovary CHO-K1 cell line.</title>
        <authorList>
            <person name="Xu X."/>
            <person name="Nagarajan H."/>
            <person name="Lewis N.E."/>
            <person name="Pan S."/>
            <person name="Cai Z."/>
            <person name="Liu X."/>
            <person name="Chen W."/>
            <person name="Xie M."/>
            <person name="Wang W."/>
            <person name="Hammond S."/>
            <person name="Andersen M.R."/>
            <person name="Neff N."/>
            <person name="Passarelli B."/>
            <person name="Koh W."/>
            <person name="Fan C.H."/>
            <person name="Wang J."/>
            <person name="Gui Y."/>
            <person name="Lee K.H."/>
            <person name="Betenbaugh M.J."/>
            <person name="Quake S.R."/>
            <person name="Famili I."/>
            <person name="Palsson B.O."/>
            <person name="Wang J."/>
        </authorList>
    </citation>
    <scope>NUCLEOTIDE SEQUENCE</scope>
</reference>
<dbReference type="PANTHER" id="PTHR46269:SF3">
    <property type="entry name" value="EPIPHYCAN"/>
    <property type="match status" value="1"/>
</dbReference>
<proteinExistence type="predicted"/>
<dbReference type="AlphaFoldDB" id="G3HJG3"/>
<evidence type="ECO:0000313" key="11">
    <source>
        <dbReference type="Proteomes" id="UP000030759"/>
    </source>
</evidence>
<evidence type="ECO:0000313" key="9">
    <source>
        <dbReference type="EMBL" id="ERE89588.1"/>
    </source>
</evidence>
<dbReference type="InterPro" id="IPR043547">
    <property type="entry name" value="Mimecan/Epiphycan/Opticin"/>
</dbReference>
<dbReference type="InterPro" id="IPR001611">
    <property type="entry name" value="Leu-rich_rpt"/>
</dbReference>
<protein>
    <submittedName>
        <fullName evidence="8 9">Epiphycan</fullName>
    </submittedName>
</protein>
<name>G3HJG3_CRIGR</name>
<gene>
    <name evidence="9" type="ORF">H671_1g2239</name>
    <name evidence="8" type="ORF">I79_010808</name>
</gene>
<keyword evidence="5" id="KW-0325">Glycoprotein</keyword>
<feature type="chain" id="PRO_5007660198" evidence="7">
    <location>
        <begin position="20"/>
        <end position="237"/>
    </location>
</feature>
<reference evidence="9" key="4">
    <citation type="submission" date="2013-03" db="EMBL/GenBank/DDBJ databases">
        <title>Chinese hamster genome sequenced from sorted chromosomes.</title>
        <authorList>
            <person name="Brinkrolf K."/>
            <person name="Rupp O."/>
            <person name="Laux H."/>
            <person name="Kollin F."/>
            <person name="Ernst W."/>
            <person name="Linke B."/>
            <person name="Kofler R."/>
            <person name="Romand S."/>
            <person name="Hesse F."/>
            <person name="Budach W.E."/>
            <person name="Galosy S."/>
            <person name="Muller D."/>
            <person name="Noll T."/>
            <person name="Wienberg J."/>
            <person name="Jostock T."/>
            <person name="Leonard M."/>
            <person name="Grillari J."/>
            <person name="Tauch A."/>
            <person name="Goesmann A."/>
            <person name="Helk B."/>
            <person name="Mott J.E."/>
            <person name="Puehler A."/>
            <person name="Borth N."/>
        </authorList>
    </citation>
    <scope>NUCLEOTIDE SEQUENCE</scope>
    <source>
        <strain evidence="9">17A/GY</strain>
    </source>
</reference>
<dbReference type="Proteomes" id="UP000001075">
    <property type="component" value="Unassembled WGS sequence"/>
</dbReference>
<dbReference type="EMBL" id="JH000429">
    <property type="protein sequence ID" value="EGW02693.1"/>
    <property type="molecule type" value="Genomic_DNA"/>
</dbReference>
<evidence type="ECO:0000313" key="10">
    <source>
        <dbReference type="Proteomes" id="UP000001075"/>
    </source>
</evidence>